<evidence type="ECO:0000313" key="12">
    <source>
        <dbReference type="EMBL" id="TWI81175.1"/>
    </source>
</evidence>
<evidence type="ECO:0000256" key="10">
    <source>
        <dbReference type="SAM" id="MobiDB-lite"/>
    </source>
</evidence>
<evidence type="ECO:0000256" key="5">
    <source>
        <dbReference type="ARBA" id="ARBA00022519"/>
    </source>
</evidence>
<evidence type="ECO:0000256" key="1">
    <source>
        <dbReference type="ARBA" id="ARBA00004383"/>
    </source>
</evidence>
<dbReference type="InterPro" id="IPR006260">
    <property type="entry name" value="TonB/TolA_C"/>
</dbReference>
<keyword evidence="8" id="KW-1133">Transmembrane helix</keyword>
<evidence type="ECO:0000256" key="6">
    <source>
        <dbReference type="ARBA" id="ARBA00022692"/>
    </source>
</evidence>
<dbReference type="AlphaFoldDB" id="A0A562SIS0"/>
<evidence type="ECO:0000256" key="2">
    <source>
        <dbReference type="ARBA" id="ARBA00006555"/>
    </source>
</evidence>
<dbReference type="PANTHER" id="PTHR33446:SF2">
    <property type="entry name" value="PROTEIN TONB"/>
    <property type="match status" value="1"/>
</dbReference>
<keyword evidence="4" id="KW-1003">Cell membrane</keyword>
<dbReference type="PANTHER" id="PTHR33446">
    <property type="entry name" value="PROTEIN TONB-RELATED"/>
    <property type="match status" value="1"/>
</dbReference>
<feature type="compositionally biased region" description="Basic and acidic residues" evidence="10">
    <location>
        <begin position="78"/>
        <end position="96"/>
    </location>
</feature>
<organism evidence="12 13">
    <name type="scientific">Lacibacter cauensis</name>
    <dbReference type="NCBI Taxonomy" id="510947"/>
    <lineage>
        <taxon>Bacteria</taxon>
        <taxon>Pseudomonadati</taxon>
        <taxon>Bacteroidota</taxon>
        <taxon>Chitinophagia</taxon>
        <taxon>Chitinophagales</taxon>
        <taxon>Chitinophagaceae</taxon>
        <taxon>Lacibacter</taxon>
    </lineage>
</organism>
<keyword evidence="13" id="KW-1185">Reference proteome</keyword>
<dbReference type="NCBIfam" id="TIGR01352">
    <property type="entry name" value="tonB_Cterm"/>
    <property type="match status" value="1"/>
</dbReference>
<dbReference type="GO" id="GO:0055085">
    <property type="term" value="P:transmembrane transport"/>
    <property type="evidence" value="ECO:0007669"/>
    <property type="project" value="InterPro"/>
</dbReference>
<keyword evidence="6" id="KW-0812">Transmembrane</keyword>
<dbReference type="SUPFAM" id="SSF74653">
    <property type="entry name" value="TolA/TonB C-terminal domain"/>
    <property type="match status" value="1"/>
</dbReference>
<dbReference type="EMBL" id="VLLE01000004">
    <property type="protein sequence ID" value="TWI81175.1"/>
    <property type="molecule type" value="Genomic_DNA"/>
</dbReference>
<keyword evidence="7" id="KW-0653">Protein transport</keyword>
<evidence type="ECO:0000256" key="4">
    <source>
        <dbReference type="ARBA" id="ARBA00022475"/>
    </source>
</evidence>
<dbReference type="GO" id="GO:0015031">
    <property type="term" value="P:protein transport"/>
    <property type="evidence" value="ECO:0007669"/>
    <property type="project" value="UniProtKB-KW"/>
</dbReference>
<feature type="compositionally biased region" description="Basic and acidic residues" evidence="10">
    <location>
        <begin position="114"/>
        <end position="125"/>
    </location>
</feature>
<protein>
    <submittedName>
        <fullName evidence="12">Protein TonB</fullName>
    </submittedName>
</protein>
<name>A0A562SIS0_9BACT</name>
<dbReference type="GO" id="GO:0098797">
    <property type="term" value="C:plasma membrane protein complex"/>
    <property type="evidence" value="ECO:0007669"/>
    <property type="project" value="TreeGrafter"/>
</dbReference>
<proteinExistence type="inferred from homology"/>
<evidence type="ECO:0000256" key="8">
    <source>
        <dbReference type="ARBA" id="ARBA00022989"/>
    </source>
</evidence>
<comment type="similarity">
    <text evidence="2">Belongs to the TonB family.</text>
</comment>
<dbReference type="GO" id="GO:0031992">
    <property type="term" value="F:energy transducer activity"/>
    <property type="evidence" value="ECO:0007669"/>
    <property type="project" value="TreeGrafter"/>
</dbReference>
<comment type="subcellular location">
    <subcellularLocation>
        <location evidence="1">Cell inner membrane</location>
        <topology evidence="1">Single-pass membrane protein</topology>
        <orientation evidence="1">Periplasmic side</orientation>
    </subcellularLocation>
</comment>
<sequence>MKSEEILKADLLDILFENRNKAYGAYSIRKAYPSHLKKAMATMLVLVGAGFVIVMSQPRKADSGSLAREKITEIVLDKYVEPEQPKEQPQPKERTVAEQPPTKIDTDPVIVPDDEARNLPPDRTDPQPYNPGPTDDPGTPGGEGYIQANRGDETIITPDPPKETQPEAPQILEVSEIAPEFPGGMQAWISYLQKMLRVPDDLEAGDRKTVRVKFVVNSNGDVTDAVIVASGGSQFDREVLRVIGRMPKWKPGKQNGKAVAVYFTQPVTFTAPEE</sequence>
<dbReference type="InterPro" id="IPR037682">
    <property type="entry name" value="TonB_C"/>
</dbReference>
<evidence type="ECO:0000256" key="7">
    <source>
        <dbReference type="ARBA" id="ARBA00022927"/>
    </source>
</evidence>
<keyword evidence="9" id="KW-0472">Membrane</keyword>
<evidence type="ECO:0000259" key="11">
    <source>
        <dbReference type="Pfam" id="PF03544"/>
    </source>
</evidence>
<reference evidence="12 13" key="1">
    <citation type="journal article" date="2015" name="Stand. Genomic Sci.">
        <title>Genomic Encyclopedia of Bacterial and Archaeal Type Strains, Phase III: the genomes of soil and plant-associated and newly described type strains.</title>
        <authorList>
            <person name="Whitman W.B."/>
            <person name="Woyke T."/>
            <person name="Klenk H.P."/>
            <person name="Zhou Y."/>
            <person name="Lilburn T.G."/>
            <person name="Beck B.J."/>
            <person name="De Vos P."/>
            <person name="Vandamme P."/>
            <person name="Eisen J.A."/>
            <person name="Garrity G."/>
            <person name="Hugenholtz P."/>
            <person name="Kyrpides N.C."/>
        </authorList>
    </citation>
    <scope>NUCLEOTIDE SEQUENCE [LARGE SCALE GENOMIC DNA]</scope>
    <source>
        <strain evidence="12 13">CGMCC 1.7271</strain>
    </source>
</reference>
<dbReference type="RefSeq" id="WP_144886382.1">
    <property type="nucleotide sequence ID" value="NZ_VLLE01000004.1"/>
</dbReference>
<evidence type="ECO:0000256" key="9">
    <source>
        <dbReference type="ARBA" id="ARBA00023136"/>
    </source>
</evidence>
<gene>
    <name evidence="12" type="ORF">IQ13_2190</name>
</gene>
<dbReference type="InterPro" id="IPR051045">
    <property type="entry name" value="TonB-dependent_transducer"/>
</dbReference>
<comment type="caution">
    <text evidence="12">The sequence shown here is derived from an EMBL/GenBank/DDBJ whole genome shotgun (WGS) entry which is preliminary data.</text>
</comment>
<dbReference type="Proteomes" id="UP000316167">
    <property type="component" value="Unassembled WGS sequence"/>
</dbReference>
<feature type="region of interest" description="Disordered" evidence="10">
    <location>
        <begin position="78"/>
        <end position="144"/>
    </location>
</feature>
<keyword evidence="3" id="KW-0813">Transport</keyword>
<evidence type="ECO:0000313" key="13">
    <source>
        <dbReference type="Proteomes" id="UP000316167"/>
    </source>
</evidence>
<dbReference type="Gene3D" id="3.30.1150.10">
    <property type="match status" value="1"/>
</dbReference>
<keyword evidence="5" id="KW-0997">Cell inner membrane</keyword>
<feature type="domain" description="TonB C-terminal" evidence="11">
    <location>
        <begin position="209"/>
        <end position="270"/>
    </location>
</feature>
<accession>A0A562SIS0</accession>
<dbReference type="OrthoDB" id="1039448at2"/>
<dbReference type="Pfam" id="PF03544">
    <property type="entry name" value="TonB_C"/>
    <property type="match status" value="1"/>
</dbReference>
<evidence type="ECO:0000256" key="3">
    <source>
        <dbReference type="ARBA" id="ARBA00022448"/>
    </source>
</evidence>